<reference evidence="1" key="1">
    <citation type="journal article" date="2013" name="Nat. Commun.">
        <title>Whole-genome sequencing of Oryza brachyantha reveals mechanisms underlying Oryza genome evolution.</title>
        <authorList>
            <person name="Chen J."/>
            <person name="Huang Q."/>
            <person name="Gao D."/>
            <person name="Wang J."/>
            <person name="Lang Y."/>
            <person name="Liu T."/>
            <person name="Li B."/>
            <person name="Bai Z."/>
            <person name="Luis Goicoechea J."/>
            <person name="Liang C."/>
            <person name="Chen C."/>
            <person name="Zhang W."/>
            <person name="Sun S."/>
            <person name="Liao Y."/>
            <person name="Zhang X."/>
            <person name="Yang L."/>
            <person name="Song C."/>
            <person name="Wang M."/>
            <person name="Shi J."/>
            <person name="Liu G."/>
            <person name="Liu J."/>
            <person name="Zhou H."/>
            <person name="Zhou W."/>
            <person name="Yu Q."/>
            <person name="An N."/>
            <person name="Chen Y."/>
            <person name="Cai Q."/>
            <person name="Wang B."/>
            <person name="Liu B."/>
            <person name="Min J."/>
            <person name="Huang Y."/>
            <person name="Wu H."/>
            <person name="Li Z."/>
            <person name="Zhang Y."/>
            <person name="Yin Y."/>
            <person name="Song W."/>
            <person name="Jiang J."/>
            <person name="Jackson S.A."/>
            <person name="Wing R.A."/>
            <person name="Wang J."/>
            <person name="Chen M."/>
        </authorList>
    </citation>
    <scope>NUCLEOTIDE SEQUENCE [LARGE SCALE GENOMIC DNA]</scope>
    <source>
        <strain evidence="1">cv. IRGC 101232</strain>
    </source>
</reference>
<evidence type="ECO:0000313" key="2">
    <source>
        <dbReference type="Proteomes" id="UP000006038"/>
    </source>
</evidence>
<dbReference type="HOGENOM" id="CLU_3038580_0_0_1"/>
<accession>J3MIV4</accession>
<organism evidence="1">
    <name type="scientific">Oryza brachyantha</name>
    <name type="common">malo sina</name>
    <dbReference type="NCBI Taxonomy" id="4533"/>
    <lineage>
        <taxon>Eukaryota</taxon>
        <taxon>Viridiplantae</taxon>
        <taxon>Streptophyta</taxon>
        <taxon>Embryophyta</taxon>
        <taxon>Tracheophyta</taxon>
        <taxon>Spermatophyta</taxon>
        <taxon>Magnoliopsida</taxon>
        <taxon>Liliopsida</taxon>
        <taxon>Poales</taxon>
        <taxon>Poaceae</taxon>
        <taxon>BOP clade</taxon>
        <taxon>Oryzoideae</taxon>
        <taxon>Oryzeae</taxon>
        <taxon>Oryzinae</taxon>
        <taxon>Oryza</taxon>
    </lineage>
</organism>
<evidence type="ECO:0000313" key="1">
    <source>
        <dbReference type="EnsemblPlants" id="OB07G13360.1"/>
    </source>
</evidence>
<reference evidence="1" key="2">
    <citation type="submission" date="2013-04" db="UniProtKB">
        <authorList>
            <consortium name="EnsemblPlants"/>
        </authorList>
    </citation>
    <scope>IDENTIFICATION</scope>
</reference>
<name>J3MIV4_ORYBR</name>
<proteinExistence type="predicted"/>
<sequence>MLLPKKPQLFTHNIGASGVWTVSSDSFFQLSCAIATDRCEARRRRDFSPPRSSLS</sequence>
<protein>
    <submittedName>
        <fullName evidence="1">Uncharacterized protein</fullName>
    </submittedName>
</protein>
<dbReference type="AlphaFoldDB" id="J3MIV4"/>
<dbReference type="Gramene" id="OB07G13360.1">
    <property type="protein sequence ID" value="OB07G13360.1"/>
    <property type="gene ID" value="OB07G13360"/>
</dbReference>
<dbReference type="Proteomes" id="UP000006038">
    <property type="component" value="Chromosome 7"/>
</dbReference>
<dbReference type="EnsemblPlants" id="OB07G13360.1">
    <property type="protein sequence ID" value="OB07G13360.1"/>
    <property type="gene ID" value="OB07G13360"/>
</dbReference>
<keyword evidence="2" id="KW-1185">Reference proteome</keyword>